<evidence type="ECO:0000256" key="7">
    <source>
        <dbReference type="SAM" id="Phobius"/>
    </source>
</evidence>
<keyword evidence="9" id="KW-0966">Cell projection</keyword>
<dbReference type="PANTHER" id="PTHR30065:SF8">
    <property type="entry name" value="FLAGELLAR BIOSYNTHETIC PROTEIN FLIR"/>
    <property type="match status" value="1"/>
</dbReference>
<feature type="transmembrane region" description="Helical" evidence="7">
    <location>
        <begin position="178"/>
        <end position="201"/>
    </location>
</feature>
<reference evidence="8" key="1">
    <citation type="journal article" date="2014" name="Int. J. Syst. Evol. Microbiol.">
        <title>Complete genome of a new Firmicutes species belonging to the dominant human colonic microbiota ('Ruminococcus bicirculans') reveals two chromosomes and a selective capacity to utilize plant glucans.</title>
        <authorList>
            <consortium name="NISC Comparative Sequencing Program"/>
            <person name="Wegmann U."/>
            <person name="Louis P."/>
            <person name="Goesmann A."/>
            <person name="Henrissat B."/>
            <person name="Duncan S.H."/>
            <person name="Flint H.J."/>
        </authorList>
    </citation>
    <scope>NUCLEOTIDE SEQUENCE</scope>
    <source>
        <strain evidence="8">CGMCC 1.15931</strain>
    </source>
</reference>
<keyword evidence="3" id="KW-1003">Cell membrane</keyword>
<evidence type="ECO:0000256" key="2">
    <source>
        <dbReference type="ARBA" id="ARBA00009772"/>
    </source>
</evidence>
<keyword evidence="9" id="KW-0282">Flagellum</keyword>
<feature type="transmembrane region" description="Helical" evidence="7">
    <location>
        <begin position="78"/>
        <end position="104"/>
    </location>
</feature>
<accession>A0A6I3SSW4</accession>
<reference evidence="9 10" key="3">
    <citation type="submission" date="2019-11" db="EMBL/GenBank/DDBJ databases">
        <title>Type strains purchased from KCTC, JCM and DSMZ.</title>
        <authorList>
            <person name="Lu H."/>
        </authorList>
    </citation>
    <scope>NUCLEOTIDE SEQUENCE [LARGE SCALE GENOMIC DNA]</scope>
    <source>
        <strain evidence="9 10">KCTC 52429</strain>
    </source>
</reference>
<keyword evidence="5 7" id="KW-1133">Transmembrane helix</keyword>
<evidence type="ECO:0000256" key="6">
    <source>
        <dbReference type="ARBA" id="ARBA00023136"/>
    </source>
</evidence>
<evidence type="ECO:0000313" key="8">
    <source>
        <dbReference type="EMBL" id="GGB86987.1"/>
    </source>
</evidence>
<reference evidence="11" key="2">
    <citation type="journal article" date="2019" name="Int. J. Syst. Evol. Microbiol.">
        <title>The Global Catalogue of Microorganisms (GCM) 10K type strain sequencing project: providing services to taxonomists for standard genome sequencing and annotation.</title>
        <authorList>
            <consortium name="The Broad Institute Genomics Platform"/>
            <consortium name="The Broad Institute Genome Sequencing Center for Infectious Disease"/>
            <person name="Wu L."/>
            <person name="Ma J."/>
        </authorList>
    </citation>
    <scope>NUCLEOTIDE SEQUENCE [LARGE SCALE GENOMIC DNA]</scope>
    <source>
        <strain evidence="11">CGMCC 1.15931</strain>
    </source>
</reference>
<evidence type="ECO:0000313" key="10">
    <source>
        <dbReference type="Proteomes" id="UP000430634"/>
    </source>
</evidence>
<dbReference type="Pfam" id="PF01311">
    <property type="entry name" value="Bac_export_1"/>
    <property type="match status" value="1"/>
</dbReference>
<feature type="transmembrane region" description="Helical" evidence="7">
    <location>
        <begin position="15"/>
        <end position="32"/>
    </location>
</feature>
<dbReference type="Proteomes" id="UP000622638">
    <property type="component" value="Unassembled WGS sequence"/>
</dbReference>
<dbReference type="PRINTS" id="PR00953">
    <property type="entry name" value="TYPE3IMRPROT"/>
</dbReference>
<keyword evidence="6 7" id="KW-0472">Membrane</keyword>
<comment type="caution">
    <text evidence="9">The sequence shown here is derived from an EMBL/GenBank/DDBJ whole genome shotgun (WGS) entry which is preliminary data.</text>
</comment>
<dbReference type="AlphaFoldDB" id="A0A6I3SSW4"/>
<feature type="transmembrane region" description="Helical" evidence="7">
    <location>
        <begin position="213"/>
        <end position="233"/>
    </location>
</feature>
<dbReference type="InterPro" id="IPR002010">
    <property type="entry name" value="T3SS_IM_R"/>
</dbReference>
<dbReference type="PANTHER" id="PTHR30065">
    <property type="entry name" value="FLAGELLAR BIOSYNTHETIC PROTEIN FLIR"/>
    <property type="match status" value="1"/>
</dbReference>
<evidence type="ECO:0000256" key="5">
    <source>
        <dbReference type="ARBA" id="ARBA00022989"/>
    </source>
</evidence>
<dbReference type="GO" id="GO:0006605">
    <property type="term" value="P:protein targeting"/>
    <property type="evidence" value="ECO:0007669"/>
    <property type="project" value="InterPro"/>
</dbReference>
<comment type="similarity">
    <text evidence="2">Belongs to the FliR/MopE/SpaR family.</text>
</comment>
<dbReference type="EMBL" id="BMKG01000002">
    <property type="protein sequence ID" value="GGB86987.1"/>
    <property type="molecule type" value="Genomic_DNA"/>
</dbReference>
<dbReference type="RefSeq" id="WP_170299942.1">
    <property type="nucleotide sequence ID" value="NZ_BMKG01000002.1"/>
</dbReference>
<proteinExistence type="inferred from homology"/>
<keyword evidence="11" id="KW-1185">Reference proteome</keyword>
<keyword evidence="9" id="KW-0969">Cilium</keyword>
<evidence type="ECO:0000313" key="9">
    <source>
        <dbReference type="EMBL" id="MTV52243.1"/>
    </source>
</evidence>
<keyword evidence="4 7" id="KW-0812">Transmembrane</keyword>
<gene>
    <name evidence="8" type="primary">lfiR</name>
    <name evidence="8" type="ORF">GCM10011572_06230</name>
    <name evidence="9" type="ORF">GM672_05775</name>
</gene>
<name>A0A6I3SSW4_9BURK</name>
<dbReference type="Proteomes" id="UP000430634">
    <property type="component" value="Unassembled WGS sequence"/>
</dbReference>
<feature type="transmembrane region" description="Helical" evidence="7">
    <location>
        <begin position="39"/>
        <end position="58"/>
    </location>
</feature>
<dbReference type="GO" id="GO:0005886">
    <property type="term" value="C:plasma membrane"/>
    <property type="evidence" value="ECO:0007669"/>
    <property type="project" value="UniProtKB-SubCell"/>
</dbReference>
<comment type="subcellular location">
    <subcellularLocation>
        <location evidence="1">Cell membrane</location>
        <topology evidence="1">Multi-pass membrane protein</topology>
    </subcellularLocation>
</comment>
<dbReference type="EMBL" id="WNKZ01000010">
    <property type="protein sequence ID" value="MTV52243.1"/>
    <property type="molecule type" value="Genomic_DNA"/>
</dbReference>
<evidence type="ECO:0000256" key="1">
    <source>
        <dbReference type="ARBA" id="ARBA00004651"/>
    </source>
</evidence>
<sequence length="267" mass="28678">MEQVLANLFPLLNALWWPFVRAMALLSAAPVLGEAMVPVPIRILVSLVIAILMMPVTGREQVVIDPFTLAAAVATLEQAIIGFVLGLAFHFSMAVISLLGYIVSSQMGFSMAVMNDPLNGSSSDVVSGLLSMLSIIVFFAIDGHLVITGVIGASFRAWPLGGGFGPLLLQTVAWNAAWIFSAAMLLAIPIVFSTVVVQLGFGFLNRVAPSLNLFSLGFSVITLFGLLMLGQVVRFIPDHYTRMSGQVLEMIRQQMQVAEGQRNGAIR</sequence>
<evidence type="ECO:0000256" key="3">
    <source>
        <dbReference type="ARBA" id="ARBA00022475"/>
    </source>
</evidence>
<reference evidence="8" key="4">
    <citation type="submission" date="2024-05" db="EMBL/GenBank/DDBJ databases">
        <authorList>
            <person name="Sun Q."/>
            <person name="Zhou Y."/>
        </authorList>
    </citation>
    <scope>NUCLEOTIDE SEQUENCE</scope>
    <source>
        <strain evidence="8">CGMCC 1.15931</strain>
    </source>
</reference>
<organism evidence="9 10">
    <name type="scientific">Pseudoduganella buxea</name>
    <dbReference type="NCBI Taxonomy" id="1949069"/>
    <lineage>
        <taxon>Bacteria</taxon>
        <taxon>Pseudomonadati</taxon>
        <taxon>Pseudomonadota</taxon>
        <taxon>Betaproteobacteria</taxon>
        <taxon>Burkholderiales</taxon>
        <taxon>Oxalobacteraceae</taxon>
        <taxon>Telluria group</taxon>
        <taxon>Pseudoduganella</taxon>
    </lineage>
</organism>
<protein>
    <submittedName>
        <fullName evidence="9">Flagellar biosynthetic protein FliR</fullName>
    </submittedName>
</protein>
<feature type="transmembrane region" description="Helical" evidence="7">
    <location>
        <begin position="125"/>
        <end position="158"/>
    </location>
</feature>
<evidence type="ECO:0000313" key="11">
    <source>
        <dbReference type="Proteomes" id="UP000622638"/>
    </source>
</evidence>
<evidence type="ECO:0000256" key="4">
    <source>
        <dbReference type="ARBA" id="ARBA00022692"/>
    </source>
</evidence>